<name>A0A6A5TSX8_9PLEO</name>
<reference evidence="3" key="1">
    <citation type="journal article" date="2020" name="Stud. Mycol.">
        <title>101 Dothideomycetes genomes: a test case for predicting lifestyles and emergence of pathogens.</title>
        <authorList>
            <person name="Haridas S."/>
            <person name="Albert R."/>
            <person name="Binder M."/>
            <person name="Bloem J."/>
            <person name="Labutti K."/>
            <person name="Salamov A."/>
            <person name="Andreopoulos B."/>
            <person name="Baker S."/>
            <person name="Barry K."/>
            <person name="Bills G."/>
            <person name="Bluhm B."/>
            <person name="Cannon C."/>
            <person name="Castanera R."/>
            <person name="Culley D."/>
            <person name="Daum C."/>
            <person name="Ezra D."/>
            <person name="Gonzalez J."/>
            <person name="Henrissat B."/>
            <person name="Kuo A."/>
            <person name="Liang C."/>
            <person name="Lipzen A."/>
            <person name="Lutzoni F."/>
            <person name="Magnuson J."/>
            <person name="Mondo S."/>
            <person name="Nolan M."/>
            <person name="Ohm R."/>
            <person name="Pangilinan J."/>
            <person name="Park H.-J."/>
            <person name="Ramirez L."/>
            <person name="Alfaro M."/>
            <person name="Sun H."/>
            <person name="Tritt A."/>
            <person name="Yoshinaga Y."/>
            <person name="Zwiers L.-H."/>
            <person name="Turgeon B."/>
            <person name="Goodwin S."/>
            <person name="Spatafora J."/>
            <person name="Crous P."/>
            <person name="Grigoriev I."/>
        </authorList>
    </citation>
    <scope>NUCLEOTIDE SEQUENCE</scope>
    <source>
        <strain evidence="3">CBS 675.92</strain>
    </source>
</reference>
<proteinExistence type="inferred from homology"/>
<dbReference type="GO" id="GO:0016841">
    <property type="term" value="F:ammonia-lyase activity"/>
    <property type="evidence" value="ECO:0007669"/>
    <property type="project" value="InterPro"/>
</dbReference>
<dbReference type="EMBL" id="ML976993">
    <property type="protein sequence ID" value="KAF1956053.1"/>
    <property type="molecule type" value="Genomic_DNA"/>
</dbReference>
<gene>
    <name evidence="3" type="ORF">CC80DRAFT_474127</name>
</gene>
<comment type="similarity">
    <text evidence="1 2">Belongs to the PAL/histidase family.</text>
</comment>
<dbReference type="Proteomes" id="UP000800035">
    <property type="component" value="Unassembled WGS sequence"/>
</dbReference>
<dbReference type="InterPro" id="IPR022313">
    <property type="entry name" value="Phe/His_NH3-lyase_AS"/>
</dbReference>
<keyword evidence="2 3" id="KW-0456">Lyase</keyword>
<dbReference type="GO" id="GO:0006559">
    <property type="term" value="P:L-phenylalanine catabolic process"/>
    <property type="evidence" value="ECO:0007669"/>
    <property type="project" value="InterPro"/>
</dbReference>
<evidence type="ECO:0000313" key="3">
    <source>
        <dbReference type="EMBL" id="KAF1956053.1"/>
    </source>
</evidence>
<dbReference type="Gene3D" id="1.10.274.20">
    <property type="entry name" value="Phenylalanine ammonia-lyase 1, domain 3"/>
    <property type="match status" value="1"/>
</dbReference>
<dbReference type="GO" id="GO:0005737">
    <property type="term" value="C:cytoplasm"/>
    <property type="evidence" value="ECO:0007669"/>
    <property type="project" value="InterPro"/>
</dbReference>
<evidence type="ECO:0000256" key="2">
    <source>
        <dbReference type="RuleBase" id="RU003954"/>
    </source>
</evidence>
<protein>
    <submittedName>
        <fullName evidence="3">Phenylalanine ammonia-lyase</fullName>
    </submittedName>
</protein>
<dbReference type="InterPro" id="IPR008948">
    <property type="entry name" value="L-Aspartase-like"/>
</dbReference>
<organism evidence="3 4">
    <name type="scientific">Byssothecium circinans</name>
    <dbReference type="NCBI Taxonomy" id="147558"/>
    <lineage>
        <taxon>Eukaryota</taxon>
        <taxon>Fungi</taxon>
        <taxon>Dikarya</taxon>
        <taxon>Ascomycota</taxon>
        <taxon>Pezizomycotina</taxon>
        <taxon>Dothideomycetes</taxon>
        <taxon>Pleosporomycetidae</taxon>
        <taxon>Pleosporales</taxon>
        <taxon>Massarineae</taxon>
        <taxon>Massarinaceae</taxon>
        <taxon>Byssothecium</taxon>
    </lineage>
</organism>
<accession>A0A6A5TSX8</accession>
<dbReference type="CDD" id="cd00332">
    <property type="entry name" value="PAL-HAL"/>
    <property type="match status" value="1"/>
</dbReference>
<dbReference type="InterPro" id="IPR005922">
    <property type="entry name" value="Phe_NH3-lyase"/>
</dbReference>
<dbReference type="OrthoDB" id="10051290at2759"/>
<dbReference type="Gene3D" id="1.20.200.10">
    <property type="entry name" value="Fumarase/aspartase (Central domain)"/>
    <property type="match status" value="1"/>
</dbReference>
<dbReference type="Gene3D" id="1.10.275.10">
    <property type="entry name" value="Fumarase/aspartase (N-terminal domain)"/>
    <property type="match status" value="1"/>
</dbReference>
<dbReference type="PANTHER" id="PTHR10362">
    <property type="entry name" value="HISTIDINE AMMONIA-LYASE"/>
    <property type="match status" value="1"/>
</dbReference>
<keyword evidence="4" id="KW-1185">Reference proteome</keyword>
<dbReference type="NCBIfam" id="TIGR01226">
    <property type="entry name" value="phe_am_lyase"/>
    <property type="match status" value="1"/>
</dbReference>
<evidence type="ECO:0000313" key="4">
    <source>
        <dbReference type="Proteomes" id="UP000800035"/>
    </source>
</evidence>
<dbReference type="InterPro" id="IPR001106">
    <property type="entry name" value="Aromatic_Lyase"/>
</dbReference>
<dbReference type="Pfam" id="PF00221">
    <property type="entry name" value="Lyase_aromatic"/>
    <property type="match status" value="1"/>
</dbReference>
<dbReference type="InterPro" id="IPR024083">
    <property type="entry name" value="Fumarase/histidase_N"/>
</dbReference>
<dbReference type="PROSITE" id="PS00488">
    <property type="entry name" value="PAL_HISTIDASE"/>
    <property type="match status" value="1"/>
</dbReference>
<evidence type="ECO:0000256" key="1">
    <source>
        <dbReference type="ARBA" id="ARBA00007238"/>
    </source>
</evidence>
<dbReference type="InterPro" id="IPR023144">
    <property type="entry name" value="Phe_NH3-lyase_shielding_dom_sf"/>
</dbReference>
<dbReference type="AlphaFoldDB" id="A0A6A5TSX8"/>
<dbReference type="SUPFAM" id="SSF48557">
    <property type="entry name" value="L-aspartase-like"/>
    <property type="match status" value="1"/>
</dbReference>
<sequence>MARPSSFSTLFLSHFENYSRLVAKPHDVALNGHCLTLADVVAIARHGTTASLSNESIVAIEASADALQKSIANGEIIYGVNTGFGGSADTRTQKIENLQREIIRGLNYGILDGYDYLAPSAIIEPALSSSQNGRDTLPLDNGSGSHMPESWVRAMLLIRLNSLVTGASGVRLSTVQTLFRLLEANIMPLVPLRGSISASGDLSPLSYIGSTIQAKPNTLVMTGGKQKRYVCRADIAMAEKSIAKVHLGPKEGLAIVNGTAASTSLGALAMHEAMFQISLAQVLTAMSVEALLGTDESFDPFFSRVRPHPGQKDVANTVYRLLEGSSLVQHGDGSEQSSLRQDRYSIRTVPQWMGPTLEDMTLAYDQVVTELNSVTDNPLIDITGPSNRTIHGGNFQAKSITSAMDKVRLGAQSVGKMIFAQCTELINPTTNRGLPPNLVFDEPSESYIWKGTDIMIAALVSELGFLANPVGTHVQSAEMGNQSLNSLALISSRYTLEAITVLTQLSSAHVVALCQALDLRAMNARFLERLEGDLKSLFCALPPSLLDKSKTLEGVEYHWKQCWAIFIQRCTQLTTSDSTARFNTAISATSAYLLPLVDSQNPEALGHVQSWVASASQWAVDAFHANKDIYFASPDATPYLGIAASKMYTFVRKDLRIPFIRNETISTPNVEAEVRVSEEAERRIGMTMGDMVTKVYRSQRCGALYEVVADCLRATLQAEELAT</sequence>